<dbReference type="EMBL" id="LJZR01000013">
    <property type="protein sequence ID" value="KPQ35269.1"/>
    <property type="molecule type" value="Genomic_DNA"/>
</dbReference>
<organism evidence="3 4">
    <name type="scientific">Phormidesmis priestleyi Ana</name>
    <dbReference type="NCBI Taxonomy" id="1666911"/>
    <lineage>
        <taxon>Bacteria</taxon>
        <taxon>Bacillati</taxon>
        <taxon>Cyanobacteriota</taxon>
        <taxon>Cyanophyceae</taxon>
        <taxon>Leptolyngbyales</taxon>
        <taxon>Leptolyngbyaceae</taxon>
        <taxon>Phormidesmis</taxon>
    </lineage>
</organism>
<accession>A0A0P7ZKI5</accession>
<dbReference type="InterPro" id="IPR033756">
    <property type="entry name" value="YlxH/NBP35"/>
</dbReference>
<sequence>MPKVVSIHSYRGGTGKSNFTANLATTVAAQGYRVGVVDTDLPSPGIHNLFCLEPEQTQKALNHYLWGDCPITSVAYDVSANVGITSGGQLFLVPSSVKADDIARILNNGYDARLMNDGFRSLVKALQLDYLFIDTHPGLSKETFLSIAISHVLLLILRPDKQDYQGTAVTADVARQLKVRKMLLAINKVYSTLNLEALQQKVEETFHETVAGVFPLSEEVVQLASEGVFCVKYPDHPISQEFRKVAQQIMEA</sequence>
<dbReference type="GO" id="GO:0005524">
    <property type="term" value="F:ATP binding"/>
    <property type="evidence" value="ECO:0007669"/>
    <property type="project" value="UniProtKB-KW"/>
</dbReference>
<dbReference type="SUPFAM" id="SSF52540">
    <property type="entry name" value="P-loop containing nucleoside triphosphate hydrolases"/>
    <property type="match status" value="1"/>
</dbReference>
<dbReference type="AlphaFoldDB" id="A0A0P7ZKI5"/>
<protein>
    <submittedName>
        <fullName evidence="3">ATPases involved in chromosome partitioning</fullName>
    </submittedName>
</protein>
<keyword evidence="2" id="KW-0067">ATP-binding</keyword>
<dbReference type="STRING" id="1666911.HLUCCA11_11295"/>
<dbReference type="PATRIC" id="fig|1666911.3.peg.481"/>
<keyword evidence="1" id="KW-0547">Nucleotide-binding</keyword>
<dbReference type="Pfam" id="PF10609">
    <property type="entry name" value="ParA"/>
    <property type="match status" value="1"/>
</dbReference>
<dbReference type="Gene3D" id="3.40.50.300">
    <property type="entry name" value="P-loop containing nucleotide triphosphate hydrolases"/>
    <property type="match status" value="1"/>
</dbReference>
<dbReference type="PANTHER" id="PTHR13696:SF52">
    <property type="entry name" value="PARA FAMILY PROTEIN CT_582"/>
    <property type="match status" value="1"/>
</dbReference>
<dbReference type="InterPro" id="IPR050678">
    <property type="entry name" value="DNA_Partitioning_ATPase"/>
</dbReference>
<comment type="caution">
    <text evidence="3">The sequence shown here is derived from an EMBL/GenBank/DDBJ whole genome shotgun (WGS) entry which is preliminary data.</text>
</comment>
<dbReference type="InterPro" id="IPR027417">
    <property type="entry name" value="P-loop_NTPase"/>
</dbReference>
<name>A0A0P7ZKI5_9CYAN</name>
<evidence type="ECO:0000256" key="2">
    <source>
        <dbReference type="ARBA" id="ARBA00022840"/>
    </source>
</evidence>
<dbReference type="Proteomes" id="UP000050465">
    <property type="component" value="Unassembled WGS sequence"/>
</dbReference>
<gene>
    <name evidence="3" type="ORF">HLUCCA11_11295</name>
</gene>
<reference evidence="3 4" key="1">
    <citation type="submission" date="2015-09" db="EMBL/GenBank/DDBJ databases">
        <title>Identification and resolution of microdiversity through metagenomic sequencing of parallel consortia.</title>
        <authorList>
            <person name="Nelson W.C."/>
            <person name="Romine M.F."/>
            <person name="Lindemann S.R."/>
        </authorList>
    </citation>
    <scope>NUCLEOTIDE SEQUENCE [LARGE SCALE GENOMIC DNA]</scope>
    <source>
        <strain evidence="3">Ana</strain>
    </source>
</reference>
<proteinExistence type="predicted"/>
<evidence type="ECO:0000313" key="3">
    <source>
        <dbReference type="EMBL" id="KPQ35269.1"/>
    </source>
</evidence>
<evidence type="ECO:0000313" key="4">
    <source>
        <dbReference type="Proteomes" id="UP000050465"/>
    </source>
</evidence>
<dbReference type="PANTHER" id="PTHR13696">
    <property type="entry name" value="P-LOOP CONTAINING NUCLEOSIDE TRIPHOSPHATE HYDROLASE"/>
    <property type="match status" value="1"/>
</dbReference>
<evidence type="ECO:0000256" key="1">
    <source>
        <dbReference type="ARBA" id="ARBA00022741"/>
    </source>
</evidence>